<dbReference type="GO" id="GO:0000160">
    <property type="term" value="P:phosphorelay signal transduction system"/>
    <property type="evidence" value="ECO:0007669"/>
    <property type="project" value="InterPro"/>
</dbReference>
<comment type="caution">
    <text evidence="4">The sequence shown here is derived from an EMBL/GenBank/DDBJ whole genome shotgun (WGS) entry which is preliminary data.</text>
</comment>
<accession>A0A7C5IXN0</accession>
<dbReference type="InterPro" id="IPR036388">
    <property type="entry name" value="WH-like_DNA-bd_sf"/>
</dbReference>
<dbReference type="EMBL" id="DROM01000025">
    <property type="protein sequence ID" value="HHH12670.1"/>
    <property type="molecule type" value="Genomic_DNA"/>
</dbReference>
<dbReference type="CDD" id="cd00383">
    <property type="entry name" value="trans_reg_C"/>
    <property type="match status" value="1"/>
</dbReference>
<dbReference type="InterPro" id="IPR016032">
    <property type="entry name" value="Sig_transdc_resp-reg_C-effctor"/>
</dbReference>
<proteinExistence type="predicted"/>
<feature type="DNA-binding region" description="OmpR/PhoB-type" evidence="2">
    <location>
        <begin position="1"/>
        <end position="74"/>
    </location>
</feature>
<keyword evidence="1 2" id="KW-0238">DNA-binding</keyword>
<organism evidence="4">
    <name type="scientific">Thiolapillus brandeum</name>
    <dbReference type="NCBI Taxonomy" id="1076588"/>
    <lineage>
        <taxon>Bacteria</taxon>
        <taxon>Pseudomonadati</taxon>
        <taxon>Pseudomonadota</taxon>
        <taxon>Gammaproteobacteria</taxon>
        <taxon>Chromatiales</taxon>
        <taxon>Sedimenticolaceae</taxon>
        <taxon>Thiolapillus</taxon>
    </lineage>
</organism>
<protein>
    <submittedName>
        <fullName evidence="4">Winged helix family transcriptional regulator</fullName>
    </submittedName>
</protein>
<name>A0A7C5IXN0_9GAMM</name>
<dbReference type="InterPro" id="IPR001867">
    <property type="entry name" value="OmpR/PhoB-type_DNA-bd"/>
</dbReference>
<dbReference type="PROSITE" id="PS51755">
    <property type="entry name" value="OMPR_PHOB"/>
    <property type="match status" value="1"/>
</dbReference>
<sequence length="79" mass="9296">LTSGEMALLEILARNPNRVLSRDRLIDLLKGYERSPYDRSIDVRITRLRHKIEPDPREPRYIRTVWGKGYMFTPEPDAA</sequence>
<dbReference type="Proteomes" id="UP000886100">
    <property type="component" value="Unassembled WGS sequence"/>
</dbReference>
<dbReference type="AlphaFoldDB" id="A0A7C5IXN0"/>
<dbReference type="Gene3D" id="1.10.10.10">
    <property type="entry name" value="Winged helix-like DNA-binding domain superfamily/Winged helix DNA-binding domain"/>
    <property type="match status" value="1"/>
</dbReference>
<dbReference type="GO" id="GO:0003677">
    <property type="term" value="F:DNA binding"/>
    <property type="evidence" value="ECO:0007669"/>
    <property type="project" value="UniProtKB-UniRule"/>
</dbReference>
<evidence type="ECO:0000256" key="2">
    <source>
        <dbReference type="PROSITE-ProRule" id="PRU01091"/>
    </source>
</evidence>
<dbReference type="SMART" id="SM00862">
    <property type="entry name" value="Trans_reg_C"/>
    <property type="match status" value="1"/>
</dbReference>
<evidence type="ECO:0000256" key="1">
    <source>
        <dbReference type="ARBA" id="ARBA00023125"/>
    </source>
</evidence>
<feature type="domain" description="OmpR/PhoB-type" evidence="3">
    <location>
        <begin position="1"/>
        <end position="74"/>
    </location>
</feature>
<dbReference type="SUPFAM" id="SSF46894">
    <property type="entry name" value="C-terminal effector domain of the bipartite response regulators"/>
    <property type="match status" value="1"/>
</dbReference>
<gene>
    <name evidence="4" type="ORF">ENJ98_00375</name>
</gene>
<evidence type="ECO:0000313" key="4">
    <source>
        <dbReference type="EMBL" id="HHH12670.1"/>
    </source>
</evidence>
<dbReference type="Pfam" id="PF00486">
    <property type="entry name" value="Trans_reg_C"/>
    <property type="match status" value="1"/>
</dbReference>
<evidence type="ECO:0000259" key="3">
    <source>
        <dbReference type="PROSITE" id="PS51755"/>
    </source>
</evidence>
<feature type="non-terminal residue" evidence="4">
    <location>
        <position position="1"/>
    </location>
</feature>
<reference evidence="4" key="1">
    <citation type="journal article" date="2020" name="mSystems">
        <title>Genome- and Community-Level Interaction Insights into Carbon Utilization and Element Cycling Functions of Hydrothermarchaeota in Hydrothermal Sediment.</title>
        <authorList>
            <person name="Zhou Z."/>
            <person name="Liu Y."/>
            <person name="Xu W."/>
            <person name="Pan J."/>
            <person name="Luo Z.H."/>
            <person name="Li M."/>
        </authorList>
    </citation>
    <scope>NUCLEOTIDE SEQUENCE [LARGE SCALE GENOMIC DNA]</scope>
    <source>
        <strain evidence="4">HyVt-535</strain>
    </source>
</reference>
<dbReference type="GO" id="GO:0006355">
    <property type="term" value="P:regulation of DNA-templated transcription"/>
    <property type="evidence" value="ECO:0007669"/>
    <property type="project" value="InterPro"/>
</dbReference>